<organism evidence="3 4">
    <name type="scientific">Rhododendron griersonianum</name>
    <dbReference type="NCBI Taxonomy" id="479676"/>
    <lineage>
        <taxon>Eukaryota</taxon>
        <taxon>Viridiplantae</taxon>
        <taxon>Streptophyta</taxon>
        <taxon>Embryophyta</taxon>
        <taxon>Tracheophyta</taxon>
        <taxon>Spermatophyta</taxon>
        <taxon>Magnoliopsida</taxon>
        <taxon>eudicotyledons</taxon>
        <taxon>Gunneridae</taxon>
        <taxon>Pentapetalae</taxon>
        <taxon>asterids</taxon>
        <taxon>Ericales</taxon>
        <taxon>Ericaceae</taxon>
        <taxon>Ericoideae</taxon>
        <taxon>Rhodoreae</taxon>
        <taxon>Rhododendron</taxon>
    </lineage>
</organism>
<proteinExistence type="predicted"/>
<evidence type="ECO:0000259" key="2">
    <source>
        <dbReference type="Pfam" id="PF17682"/>
    </source>
</evidence>
<dbReference type="InterPro" id="IPR041499">
    <property type="entry name" value="Tfc1/Sfc1_N"/>
</dbReference>
<evidence type="ECO:0000313" key="3">
    <source>
        <dbReference type="EMBL" id="KAG5530370.1"/>
    </source>
</evidence>
<dbReference type="EMBL" id="JACTNZ010000009">
    <property type="protein sequence ID" value="KAG5530370.1"/>
    <property type="molecule type" value="Genomic_DNA"/>
</dbReference>
<sequence>MTVALSADVVLDHNHDHELPFCLAICCLYMTIYFQCDLVFITRDVYFGAFMGVIKEGTISGNFPSTEAFAVHYPGYPSSTTRAVETLGGSEGILKARCLQSNKLELHFRPEDPYSHPAFGELQPCNNFLLRISKRKDRNGQNTEVFNNVSKCVSEDEIHISRMSCPQSVKTDQVSESQSASTSLPAEVEAQSPQEVQDDLSANIVSRISEAYHFNGMVDYQHVLSVHADVARRKKRNWADMEPQFEKGGLMDVDQEDLMILVPPLFSIKDTRSSLLCVLIPGKLKPSVSLSSKKKQKGVIQHRWEVFFLIMLTSIKFF</sequence>
<dbReference type="PANTHER" id="PTHR13230:SF5">
    <property type="entry name" value="GENERAL TRANSCRIPTION FACTOR 3C POLYPEPTIDE 5"/>
    <property type="match status" value="1"/>
</dbReference>
<dbReference type="GO" id="GO:0000127">
    <property type="term" value="C:transcription factor TFIIIC complex"/>
    <property type="evidence" value="ECO:0007669"/>
    <property type="project" value="InterPro"/>
</dbReference>
<dbReference type="Pfam" id="PF17682">
    <property type="entry name" value="Tau95_N"/>
    <property type="match status" value="1"/>
</dbReference>
<name>A0AAV6IU49_9ERIC</name>
<reference evidence="3" key="1">
    <citation type="submission" date="2020-08" db="EMBL/GenBank/DDBJ databases">
        <title>Plant Genome Project.</title>
        <authorList>
            <person name="Zhang R.-G."/>
        </authorList>
    </citation>
    <scope>NUCLEOTIDE SEQUENCE</scope>
    <source>
        <strain evidence="3">WSP0</strain>
        <tissue evidence="3">Leaf</tissue>
    </source>
</reference>
<accession>A0AAV6IU49</accession>
<gene>
    <name evidence="3" type="ORF">RHGRI_025343</name>
</gene>
<protein>
    <recommendedName>
        <fullName evidence="2">Transcription factor IIIC subunit Tfc1/Sfc1 triple barrel domain-containing protein</fullName>
    </recommendedName>
</protein>
<dbReference type="Gene3D" id="3.30.200.160">
    <property type="entry name" value="TFIIIC, subcomplex tauA, subunit Sfc1, barrel domain"/>
    <property type="match status" value="1"/>
</dbReference>
<keyword evidence="4" id="KW-1185">Reference proteome</keyword>
<evidence type="ECO:0000256" key="1">
    <source>
        <dbReference type="SAM" id="MobiDB-lite"/>
    </source>
</evidence>
<evidence type="ECO:0000313" key="4">
    <source>
        <dbReference type="Proteomes" id="UP000823749"/>
    </source>
</evidence>
<feature type="domain" description="Transcription factor IIIC subunit Tfc1/Sfc1 triple barrel" evidence="2">
    <location>
        <begin position="70"/>
        <end position="222"/>
    </location>
</feature>
<dbReference type="GO" id="GO:0001002">
    <property type="term" value="F:RNA polymerase III type 1 promoter sequence-specific DNA binding"/>
    <property type="evidence" value="ECO:0007669"/>
    <property type="project" value="TreeGrafter"/>
</dbReference>
<dbReference type="Proteomes" id="UP000823749">
    <property type="component" value="Chromosome 9"/>
</dbReference>
<feature type="region of interest" description="Disordered" evidence="1">
    <location>
        <begin position="164"/>
        <end position="195"/>
    </location>
</feature>
<dbReference type="GO" id="GO:0001003">
    <property type="term" value="F:RNA polymerase III type 2 promoter sequence-specific DNA binding"/>
    <property type="evidence" value="ECO:0007669"/>
    <property type="project" value="TreeGrafter"/>
</dbReference>
<dbReference type="GO" id="GO:0006384">
    <property type="term" value="P:transcription initiation at RNA polymerase III promoter"/>
    <property type="evidence" value="ECO:0007669"/>
    <property type="project" value="InterPro"/>
</dbReference>
<dbReference type="PANTHER" id="PTHR13230">
    <property type="entry name" value="GENERAL TRANSCRIPTION FACTOR IIIC, POLYPEPTIDE 5"/>
    <property type="match status" value="1"/>
</dbReference>
<dbReference type="InterPro" id="IPR040454">
    <property type="entry name" value="TF_IIIC_Tfc1/Sfc1"/>
</dbReference>
<comment type="caution">
    <text evidence="3">The sequence shown here is derived from an EMBL/GenBank/DDBJ whole genome shotgun (WGS) entry which is preliminary data.</text>
</comment>
<dbReference type="InterPro" id="IPR042536">
    <property type="entry name" value="TFIIIC_tauA_Sfc1"/>
</dbReference>
<dbReference type="AlphaFoldDB" id="A0AAV6IU49"/>
<feature type="compositionally biased region" description="Polar residues" evidence="1">
    <location>
        <begin position="164"/>
        <end position="184"/>
    </location>
</feature>